<protein>
    <recommendedName>
        <fullName evidence="2">C2H2-type domain-containing protein</fullName>
    </recommendedName>
</protein>
<keyword evidence="1" id="KW-0862">Zinc</keyword>
<keyword evidence="4" id="KW-1185">Reference proteome</keyword>
<reference evidence="4" key="1">
    <citation type="submission" date="2011-08" db="EMBL/GenBank/DDBJ databases">
        <authorList>
            <person name="Rombauts S."/>
        </authorList>
    </citation>
    <scope>NUCLEOTIDE SEQUENCE</scope>
    <source>
        <strain evidence="4">London</strain>
    </source>
</reference>
<evidence type="ECO:0000313" key="4">
    <source>
        <dbReference type="Proteomes" id="UP000015104"/>
    </source>
</evidence>
<name>T1KD19_TETUR</name>
<evidence type="ECO:0000256" key="1">
    <source>
        <dbReference type="PROSITE-ProRule" id="PRU00042"/>
    </source>
</evidence>
<organism evidence="3 4">
    <name type="scientific">Tetranychus urticae</name>
    <name type="common">Two-spotted spider mite</name>
    <dbReference type="NCBI Taxonomy" id="32264"/>
    <lineage>
        <taxon>Eukaryota</taxon>
        <taxon>Metazoa</taxon>
        <taxon>Ecdysozoa</taxon>
        <taxon>Arthropoda</taxon>
        <taxon>Chelicerata</taxon>
        <taxon>Arachnida</taxon>
        <taxon>Acari</taxon>
        <taxon>Acariformes</taxon>
        <taxon>Trombidiformes</taxon>
        <taxon>Prostigmata</taxon>
        <taxon>Eleutherengona</taxon>
        <taxon>Raphignathae</taxon>
        <taxon>Tetranychoidea</taxon>
        <taxon>Tetranychidae</taxon>
        <taxon>Tetranychus</taxon>
    </lineage>
</organism>
<dbReference type="AlphaFoldDB" id="T1KD19"/>
<sequence>MDPITLIRTQADNFENFGKKIMDMLSPKIKEKHGGAINQRLEEAQTVFKTIEQLISSSDHPNQKNVSTKTTLVGSSNGSINEGSFEESDNEVVQLLLSMKKNVFNCKCGEYLNSITDWDEHQKTCPCSSEKTIGKQCPLCKKTFLSCVALSIHCTKKHNKKKMRTDSVMHCPCGQSFTAKWRQNCVHKLNSHGRQCKAFKAKEIQCTICKKGFIERKSLEYHGLKAHGLAVPVNS</sequence>
<dbReference type="SMART" id="SM00355">
    <property type="entry name" value="ZnF_C2H2"/>
    <property type="match status" value="2"/>
</dbReference>
<reference evidence="3" key="2">
    <citation type="submission" date="2015-06" db="UniProtKB">
        <authorList>
            <consortium name="EnsemblMetazoa"/>
        </authorList>
    </citation>
    <scope>IDENTIFICATION</scope>
</reference>
<dbReference type="OMA" id="KEIQCTI"/>
<gene>
    <name evidence="3" type="primary">107363250</name>
</gene>
<keyword evidence="1" id="KW-0479">Metal-binding</keyword>
<feature type="domain" description="C2H2-type" evidence="2">
    <location>
        <begin position="204"/>
        <end position="232"/>
    </location>
</feature>
<dbReference type="Proteomes" id="UP000015104">
    <property type="component" value="Unassembled WGS sequence"/>
</dbReference>
<dbReference type="KEGG" id="tut:107363250"/>
<dbReference type="OrthoDB" id="6077919at2759"/>
<dbReference type="PROSITE" id="PS50157">
    <property type="entry name" value="ZINC_FINGER_C2H2_2"/>
    <property type="match status" value="1"/>
</dbReference>
<dbReference type="EMBL" id="CAEY01002007">
    <property type="status" value="NOT_ANNOTATED_CDS"/>
    <property type="molecule type" value="Genomic_DNA"/>
</dbReference>
<dbReference type="InterPro" id="IPR013087">
    <property type="entry name" value="Znf_C2H2_type"/>
</dbReference>
<keyword evidence="1" id="KW-0863">Zinc-finger</keyword>
<dbReference type="GO" id="GO:0008270">
    <property type="term" value="F:zinc ion binding"/>
    <property type="evidence" value="ECO:0007669"/>
    <property type="project" value="UniProtKB-KW"/>
</dbReference>
<evidence type="ECO:0000313" key="3">
    <source>
        <dbReference type="EnsemblMetazoa" id="tetur09g01370.1"/>
    </source>
</evidence>
<dbReference type="EnsemblMetazoa" id="tetur09g01370.1">
    <property type="protein sequence ID" value="tetur09g01370.1"/>
    <property type="gene ID" value="tetur09g01370"/>
</dbReference>
<proteinExistence type="predicted"/>
<evidence type="ECO:0000259" key="2">
    <source>
        <dbReference type="PROSITE" id="PS50157"/>
    </source>
</evidence>
<dbReference type="HOGENOM" id="CLU_1181537_0_0_1"/>
<accession>T1KD19</accession>
<dbReference type="PROSITE" id="PS00028">
    <property type="entry name" value="ZINC_FINGER_C2H2_1"/>
    <property type="match status" value="2"/>
</dbReference>